<keyword evidence="4" id="KW-1185">Reference proteome</keyword>
<dbReference type="AlphaFoldDB" id="A0A2R8C3G5"/>
<dbReference type="GO" id="GO:0005737">
    <property type="term" value="C:cytoplasm"/>
    <property type="evidence" value="ECO:0007669"/>
    <property type="project" value="TreeGrafter"/>
</dbReference>
<proteinExistence type="predicted"/>
<dbReference type="GO" id="GO:0061928">
    <property type="term" value="F:glutathione specific gamma-glutamylcyclotransferase activity"/>
    <property type="evidence" value="ECO:0007669"/>
    <property type="project" value="UniProtKB-EC"/>
</dbReference>
<dbReference type="InterPro" id="IPR006840">
    <property type="entry name" value="ChaC"/>
</dbReference>
<dbReference type="PANTHER" id="PTHR12192:SF2">
    <property type="entry name" value="GLUTATHIONE-SPECIFIC GAMMA-GLUTAMYLCYCLOTRANSFERASE 2"/>
    <property type="match status" value="1"/>
</dbReference>
<dbReference type="CDD" id="cd06661">
    <property type="entry name" value="GGCT_like"/>
    <property type="match status" value="1"/>
</dbReference>
<dbReference type="Gene3D" id="3.10.490.10">
    <property type="entry name" value="Gamma-glutamyl cyclotransferase-like"/>
    <property type="match status" value="1"/>
</dbReference>
<reference evidence="4" key="1">
    <citation type="submission" date="2018-03" db="EMBL/GenBank/DDBJ databases">
        <authorList>
            <person name="Rodrigo-Torres L."/>
            <person name="Arahal R. D."/>
            <person name="Lucena T."/>
        </authorList>
    </citation>
    <scope>NUCLEOTIDE SEQUENCE [LARGE SCALE GENOMIC DNA]</scope>
    <source>
        <strain evidence="4">CECT 7615</strain>
    </source>
</reference>
<gene>
    <name evidence="3" type="ORF">TRM7615_00440</name>
</gene>
<sequence>MRFGLDRFDELDIQAIEEGWPTGWRMDHEKREANRQAVLAGRLDQDLWVFAYGSLIWDPAVQIDEYRYGSLPGWHRRFCMRLDGGRGTHDQPGLMAALDQGGHCDGVVFRIPSSLADQETQFMWRREMFSGSYQPVFLEVDTPQGVVEALVFLMDTTNNRYLPDVSLETSAQMIAVAEGNLGPNFTYLESLVRHLDELGLEDPEIRKLHARASEIRTSLFQFSK</sequence>
<dbReference type="Pfam" id="PF04752">
    <property type="entry name" value="ChaC"/>
    <property type="match status" value="1"/>
</dbReference>
<organism evidence="3 4">
    <name type="scientific">Falsiruegeria mediterranea M17</name>
    <dbReference type="NCBI Taxonomy" id="1200281"/>
    <lineage>
        <taxon>Bacteria</taxon>
        <taxon>Pseudomonadati</taxon>
        <taxon>Pseudomonadota</taxon>
        <taxon>Alphaproteobacteria</taxon>
        <taxon>Rhodobacterales</taxon>
        <taxon>Roseobacteraceae</taxon>
        <taxon>Falsiruegeria</taxon>
    </lineage>
</organism>
<protein>
    <recommendedName>
        <fullName evidence="1">glutathione-specific gamma-glutamylcyclotransferase</fullName>
        <ecNumber evidence="1">4.3.2.7</ecNumber>
    </recommendedName>
</protein>
<dbReference type="SUPFAM" id="SSF110857">
    <property type="entry name" value="Gamma-glutamyl cyclotransferase-like"/>
    <property type="match status" value="1"/>
</dbReference>
<dbReference type="GO" id="GO:0006751">
    <property type="term" value="P:glutathione catabolic process"/>
    <property type="evidence" value="ECO:0007669"/>
    <property type="project" value="InterPro"/>
</dbReference>
<dbReference type="InterPro" id="IPR013024">
    <property type="entry name" value="GGCT-like"/>
</dbReference>
<name>A0A2R8C3G5_9RHOB</name>
<dbReference type="Proteomes" id="UP000244898">
    <property type="component" value="Unassembled WGS sequence"/>
</dbReference>
<evidence type="ECO:0000256" key="2">
    <source>
        <dbReference type="ARBA" id="ARBA00023239"/>
    </source>
</evidence>
<dbReference type="InterPro" id="IPR036568">
    <property type="entry name" value="GGCT-like_sf"/>
</dbReference>
<dbReference type="EMBL" id="ONZG01000001">
    <property type="protein sequence ID" value="SPJ26968.1"/>
    <property type="molecule type" value="Genomic_DNA"/>
</dbReference>
<evidence type="ECO:0000313" key="4">
    <source>
        <dbReference type="Proteomes" id="UP000244898"/>
    </source>
</evidence>
<evidence type="ECO:0000313" key="3">
    <source>
        <dbReference type="EMBL" id="SPJ26968.1"/>
    </source>
</evidence>
<dbReference type="PANTHER" id="PTHR12192">
    <property type="entry name" value="CATION TRANSPORT PROTEIN CHAC-RELATED"/>
    <property type="match status" value="1"/>
</dbReference>
<accession>A0A2R8C3G5</accession>
<keyword evidence="2" id="KW-0456">Lyase</keyword>
<evidence type="ECO:0000256" key="1">
    <source>
        <dbReference type="ARBA" id="ARBA00012344"/>
    </source>
</evidence>
<dbReference type="EC" id="4.3.2.7" evidence="1"/>